<evidence type="ECO:0000313" key="1">
    <source>
        <dbReference type="EMBL" id="KDR40520.1"/>
    </source>
</evidence>
<organism evidence="1 2">
    <name type="scientific">Caballeronia glathei</name>
    <dbReference type="NCBI Taxonomy" id="60547"/>
    <lineage>
        <taxon>Bacteria</taxon>
        <taxon>Pseudomonadati</taxon>
        <taxon>Pseudomonadota</taxon>
        <taxon>Betaproteobacteria</taxon>
        <taxon>Burkholderiales</taxon>
        <taxon>Burkholderiaceae</taxon>
        <taxon>Caballeronia</taxon>
    </lineage>
</organism>
<comment type="caution">
    <text evidence="1">The sequence shown here is derived from an EMBL/GenBank/DDBJ whole genome shotgun (WGS) entry which is preliminary data.</text>
</comment>
<dbReference type="SUPFAM" id="SSF51182">
    <property type="entry name" value="RmlC-like cupins"/>
    <property type="match status" value="2"/>
</dbReference>
<dbReference type="RefSeq" id="WP_035942065.1">
    <property type="nucleotide sequence ID" value="NZ_CADFFX010000027.1"/>
</dbReference>
<gene>
    <name evidence="1" type="ORF">BG61_24255</name>
</gene>
<sequence>MRVSEASSTDFGRIGSNMREGVLEQKFLLQGKPGSPNNYLINVGRTGAGGWTAPSHRHNFDQIRYVIKGSFPYGQGKSMPEGWVGYFPESVYYGPQDRPEGLEMMVCQLGGAQGYGFVSVEEREAANQLLKTKGEFKDGIYTWYDESGKKHNQDGFEACFEQVMGRKLEYAQPRYNDLVLMNPANYAWIPEPTNGVFSKWLGSFTERNTRIGFVKVEAGASFPAGLQPSIELLFLSKGKVSFEGKEYGLHSAFEFDANEGPVPLRAVEETEFFRIVMPTF</sequence>
<proteinExistence type="predicted"/>
<dbReference type="Proteomes" id="UP000027466">
    <property type="component" value="Unassembled WGS sequence"/>
</dbReference>
<evidence type="ECO:0008006" key="3">
    <source>
        <dbReference type="Google" id="ProtNLM"/>
    </source>
</evidence>
<dbReference type="EMBL" id="JFHC01000039">
    <property type="protein sequence ID" value="KDR40520.1"/>
    <property type="molecule type" value="Genomic_DNA"/>
</dbReference>
<evidence type="ECO:0000313" key="2">
    <source>
        <dbReference type="Proteomes" id="UP000027466"/>
    </source>
</evidence>
<reference evidence="1 2" key="1">
    <citation type="submission" date="2014-03" db="EMBL/GenBank/DDBJ databases">
        <title>Draft Genome Sequences of Four Burkholderia Strains.</title>
        <authorList>
            <person name="Liu X.Y."/>
            <person name="Li C.X."/>
            <person name="Xu J.H."/>
        </authorList>
    </citation>
    <scope>NUCLEOTIDE SEQUENCE [LARGE SCALE GENOMIC DNA]</scope>
    <source>
        <strain evidence="1 2">DSM 50014</strain>
    </source>
</reference>
<dbReference type="Gene3D" id="2.60.120.10">
    <property type="entry name" value="Jelly Rolls"/>
    <property type="match status" value="2"/>
</dbReference>
<keyword evidence="2" id="KW-1185">Reference proteome</keyword>
<name>A0A069PIU6_9BURK</name>
<dbReference type="InterPro" id="IPR014710">
    <property type="entry name" value="RmlC-like_jellyroll"/>
</dbReference>
<accession>A0A069PIU6</accession>
<dbReference type="AlphaFoldDB" id="A0A069PIU6"/>
<dbReference type="InterPro" id="IPR011051">
    <property type="entry name" value="RmlC_Cupin_sf"/>
</dbReference>
<protein>
    <recommendedName>
        <fullName evidence="3">Cupin</fullName>
    </recommendedName>
</protein>